<accession>A0A8E0RRH5</accession>
<evidence type="ECO:0000313" key="2">
    <source>
        <dbReference type="EMBL" id="KAA0191343.1"/>
    </source>
</evidence>
<gene>
    <name evidence="2" type="ORF">FBUS_09080</name>
</gene>
<dbReference type="Proteomes" id="UP000728185">
    <property type="component" value="Unassembled WGS sequence"/>
</dbReference>
<evidence type="ECO:0000256" key="1">
    <source>
        <dbReference type="SAM" id="MobiDB-lite"/>
    </source>
</evidence>
<proteinExistence type="predicted"/>
<name>A0A8E0RRH5_9TREM</name>
<keyword evidence="3" id="KW-1185">Reference proteome</keyword>
<organism evidence="2 3">
    <name type="scientific">Fasciolopsis buskii</name>
    <dbReference type="NCBI Taxonomy" id="27845"/>
    <lineage>
        <taxon>Eukaryota</taxon>
        <taxon>Metazoa</taxon>
        <taxon>Spiralia</taxon>
        <taxon>Lophotrochozoa</taxon>
        <taxon>Platyhelminthes</taxon>
        <taxon>Trematoda</taxon>
        <taxon>Digenea</taxon>
        <taxon>Plagiorchiida</taxon>
        <taxon>Echinostomata</taxon>
        <taxon>Echinostomatoidea</taxon>
        <taxon>Fasciolidae</taxon>
        <taxon>Fasciolopsis</taxon>
    </lineage>
</organism>
<protein>
    <submittedName>
        <fullName evidence="2">Uncharacterized protein</fullName>
    </submittedName>
</protein>
<dbReference type="AlphaFoldDB" id="A0A8E0RRH5"/>
<dbReference type="EMBL" id="LUCM01006393">
    <property type="protein sequence ID" value="KAA0191343.1"/>
    <property type="molecule type" value="Genomic_DNA"/>
</dbReference>
<feature type="compositionally biased region" description="Polar residues" evidence="1">
    <location>
        <begin position="7"/>
        <end position="18"/>
    </location>
</feature>
<reference evidence="2" key="1">
    <citation type="submission" date="2019-05" db="EMBL/GenBank/DDBJ databases">
        <title>Annotation for the trematode Fasciolopsis buski.</title>
        <authorList>
            <person name="Choi Y.-J."/>
        </authorList>
    </citation>
    <scope>NUCLEOTIDE SEQUENCE</scope>
    <source>
        <strain evidence="2">HT</strain>
        <tissue evidence="2">Whole worm</tissue>
    </source>
</reference>
<comment type="caution">
    <text evidence="2">The sequence shown here is derived from an EMBL/GenBank/DDBJ whole genome shotgun (WGS) entry which is preliminary data.</text>
</comment>
<evidence type="ECO:0000313" key="3">
    <source>
        <dbReference type="Proteomes" id="UP000728185"/>
    </source>
</evidence>
<sequence>MTEENSELATEQSESNPLSEREQKDASPEESLQKTCKIRIRKKQKTDFEIIEFISDKLVKSFHQNKAESFHMLLFSEEDFRVNMRIAEKGKSLNQNDAIEEDSKVSVHCKMGPMLKRHYIMTLQRLNMQIALYRLFQSVIRTPGYDERGSN</sequence>
<dbReference type="OrthoDB" id="10517371at2759"/>
<feature type="region of interest" description="Disordered" evidence="1">
    <location>
        <begin position="1"/>
        <end position="33"/>
    </location>
</feature>